<dbReference type="RefSeq" id="WP_415629948.1">
    <property type="nucleotide sequence ID" value="NZ_CBCRZO010000006.1"/>
</dbReference>
<comment type="caution">
    <text evidence="2">The sequence shown here is derived from an EMBL/GenBank/DDBJ whole genome shotgun (WGS) entry which is preliminary data.</text>
</comment>
<dbReference type="PRINTS" id="PR00081">
    <property type="entry name" value="GDHRDH"/>
</dbReference>
<accession>A0ABN1TWH4</accession>
<dbReference type="PANTHER" id="PTHR42760">
    <property type="entry name" value="SHORT-CHAIN DEHYDROGENASES/REDUCTASES FAMILY MEMBER"/>
    <property type="match status" value="1"/>
</dbReference>
<proteinExistence type="inferred from homology"/>
<organism evidence="2 3">
    <name type="scientific">Nocardioides dubius</name>
    <dbReference type="NCBI Taxonomy" id="317019"/>
    <lineage>
        <taxon>Bacteria</taxon>
        <taxon>Bacillati</taxon>
        <taxon>Actinomycetota</taxon>
        <taxon>Actinomycetes</taxon>
        <taxon>Propionibacteriales</taxon>
        <taxon>Nocardioidaceae</taxon>
        <taxon>Nocardioides</taxon>
    </lineage>
</organism>
<dbReference type="InterPro" id="IPR036291">
    <property type="entry name" value="NAD(P)-bd_dom_sf"/>
</dbReference>
<dbReference type="PRINTS" id="PR00080">
    <property type="entry name" value="SDRFAMILY"/>
</dbReference>
<evidence type="ECO:0000313" key="3">
    <source>
        <dbReference type="Proteomes" id="UP001501581"/>
    </source>
</evidence>
<dbReference type="PROSITE" id="PS00061">
    <property type="entry name" value="ADH_SHORT"/>
    <property type="match status" value="1"/>
</dbReference>
<protein>
    <submittedName>
        <fullName evidence="2">SDR family oxidoreductase</fullName>
    </submittedName>
</protein>
<dbReference type="Proteomes" id="UP001501581">
    <property type="component" value="Unassembled WGS sequence"/>
</dbReference>
<evidence type="ECO:0000256" key="1">
    <source>
        <dbReference type="ARBA" id="ARBA00006484"/>
    </source>
</evidence>
<gene>
    <name evidence="2" type="ORF">GCM10009668_26120</name>
</gene>
<reference evidence="2 3" key="1">
    <citation type="journal article" date="2019" name="Int. J. Syst. Evol. Microbiol.">
        <title>The Global Catalogue of Microorganisms (GCM) 10K type strain sequencing project: providing services to taxonomists for standard genome sequencing and annotation.</title>
        <authorList>
            <consortium name="The Broad Institute Genomics Platform"/>
            <consortium name="The Broad Institute Genome Sequencing Center for Infectious Disease"/>
            <person name="Wu L."/>
            <person name="Ma J."/>
        </authorList>
    </citation>
    <scope>NUCLEOTIDE SEQUENCE [LARGE SCALE GENOMIC DNA]</scope>
    <source>
        <strain evidence="2 3">JCM 13008</strain>
    </source>
</reference>
<dbReference type="InterPro" id="IPR020904">
    <property type="entry name" value="Sc_DH/Rdtase_CS"/>
</dbReference>
<sequence>MQQMTGQVAVVTGGTSGIGLGVARLLAERGARVHALGLGADAAPETAGVTFHELDVTDTEAVFAFFAGLDAVDVLVPAAGISLGEDEHDPEGFGTVLDVNLRAVHACCRAAEPKLFDGGGAVILIASMYSTFGSAISPGYAASKGGIVQLAKSLCQRYAEHGVRVNAIAPGWIATPLLEMTKEVAPEIYAGLLDRTPMRRVGEPVEVAKAVAFLAGPESSFITGAVLPVDGGYLTV</sequence>
<keyword evidence="3" id="KW-1185">Reference proteome</keyword>
<dbReference type="PANTHER" id="PTHR42760:SF40">
    <property type="entry name" value="3-OXOACYL-[ACYL-CARRIER-PROTEIN] REDUCTASE, CHLOROPLASTIC"/>
    <property type="match status" value="1"/>
</dbReference>
<dbReference type="Gene3D" id="3.40.50.720">
    <property type="entry name" value="NAD(P)-binding Rossmann-like Domain"/>
    <property type="match status" value="1"/>
</dbReference>
<dbReference type="Pfam" id="PF13561">
    <property type="entry name" value="adh_short_C2"/>
    <property type="match status" value="1"/>
</dbReference>
<evidence type="ECO:0000313" key="2">
    <source>
        <dbReference type="EMBL" id="GAA1105475.1"/>
    </source>
</evidence>
<name>A0ABN1TWH4_9ACTN</name>
<comment type="similarity">
    <text evidence="1">Belongs to the short-chain dehydrogenases/reductases (SDR) family.</text>
</comment>
<dbReference type="CDD" id="cd05233">
    <property type="entry name" value="SDR_c"/>
    <property type="match status" value="1"/>
</dbReference>
<dbReference type="EMBL" id="BAAALG010000011">
    <property type="protein sequence ID" value="GAA1105475.1"/>
    <property type="molecule type" value="Genomic_DNA"/>
</dbReference>
<dbReference type="SUPFAM" id="SSF51735">
    <property type="entry name" value="NAD(P)-binding Rossmann-fold domains"/>
    <property type="match status" value="1"/>
</dbReference>
<dbReference type="InterPro" id="IPR002347">
    <property type="entry name" value="SDR_fam"/>
</dbReference>